<sequence>MQMMPDQYDEHTPVLIVGGGLVGLSLALFLQHHNIPSILVERRATTSTRPRARGIHFRSMELYREIGLSQQIVSAGANNVKQGHPTGLRIGETLINAKEQQIGPKLHTLVKSAELSPESLCFCPQDVLEPILFTVARERGCDLRFSHELITYEQEERGVMATIAERSSDKMRRVHANYLIAADGAHSPIRHTLGISTSGLGVLERYLSIYFQADLSELVRGRTFSQCIVENEHVRGGFASLNNTDRWIFHLSYNPDSMERAEEFSSERCKQLLRCAIGVPDIEIEIKSMSSWESAVKIADSYQRGRIMLVGDAAHLMPPWGGFGGNTGIADAHNLAWKLAAVHKGWATQELLTTYEAERRPVAWIAGEQAALGTDVYTRYGIATASNAQELAQQIDPLFVTVGYHYHSKAVIENEQSKASSPNLVLTGEPGTRIPHIWLAQQGKRISTLDLAGTRFVLLAGGEGENWCRAALAVAEKLDIPLAAYRVGPTGDLRDTENRWLTAIQGQEDQALLMRPYGFVAWRSAQNMAATLQELERVLKQVLGYDRSGNFV</sequence>
<evidence type="ECO:0000313" key="6">
    <source>
        <dbReference type="EMBL" id="QBD74567.1"/>
    </source>
</evidence>
<evidence type="ECO:0000313" key="7">
    <source>
        <dbReference type="Proteomes" id="UP000290365"/>
    </source>
</evidence>
<gene>
    <name evidence="6" type="ORF">EPA93_00585</name>
</gene>
<feature type="domain" description="FAD-binding" evidence="5">
    <location>
        <begin position="12"/>
        <end position="366"/>
    </location>
</feature>
<dbReference type="Gene3D" id="3.30.9.10">
    <property type="entry name" value="D-Amino Acid Oxidase, subunit A, domain 2"/>
    <property type="match status" value="1"/>
</dbReference>
<keyword evidence="2" id="KW-0285">Flavoprotein</keyword>
<reference evidence="6 7" key="1">
    <citation type="submission" date="2019-01" db="EMBL/GenBank/DDBJ databases">
        <title>Ktedonosporobacter rubrisoli SCAWS-G2.</title>
        <authorList>
            <person name="Huang Y."/>
            <person name="Yan B."/>
        </authorList>
    </citation>
    <scope>NUCLEOTIDE SEQUENCE [LARGE SCALE GENOMIC DNA]</scope>
    <source>
        <strain evidence="6 7">SCAWS-G2</strain>
    </source>
</reference>
<dbReference type="KEGG" id="kbs:EPA93_00585"/>
<dbReference type="InterPro" id="IPR036188">
    <property type="entry name" value="FAD/NAD-bd_sf"/>
</dbReference>
<evidence type="ECO:0000259" key="5">
    <source>
        <dbReference type="Pfam" id="PF01494"/>
    </source>
</evidence>
<evidence type="ECO:0000256" key="1">
    <source>
        <dbReference type="ARBA" id="ARBA00001974"/>
    </source>
</evidence>
<dbReference type="PANTHER" id="PTHR43004">
    <property type="entry name" value="TRK SYSTEM POTASSIUM UPTAKE PROTEIN"/>
    <property type="match status" value="1"/>
</dbReference>
<dbReference type="OrthoDB" id="9766816at2"/>
<proteinExistence type="predicted"/>
<evidence type="ECO:0000256" key="2">
    <source>
        <dbReference type="ARBA" id="ARBA00022630"/>
    </source>
</evidence>
<accession>A0A4P6JHS0</accession>
<dbReference type="RefSeq" id="WP_129885166.1">
    <property type="nucleotide sequence ID" value="NZ_CP035758.1"/>
</dbReference>
<dbReference type="AlphaFoldDB" id="A0A4P6JHS0"/>
<dbReference type="PRINTS" id="PR00420">
    <property type="entry name" value="RNGMNOXGNASE"/>
</dbReference>
<dbReference type="InterPro" id="IPR002938">
    <property type="entry name" value="FAD-bd"/>
</dbReference>
<dbReference type="SUPFAM" id="SSF51905">
    <property type="entry name" value="FAD/NAD(P)-binding domain"/>
    <property type="match status" value="1"/>
</dbReference>
<keyword evidence="4" id="KW-0472">Membrane</keyword>
<comment type="cofactor">
    <cofactor evidence="1">
        <name>FAD</name>
        <dbReference type="ChEBI" id="CHEBI:57692"/>
    </cofactor>
</comment>
<keyword evidence="3" id="KW-0274">FAD</keyword>
<dbReference type="Gene3D" id="3.50.50.60">
    <property type="entry name" value="FAD/NAD(P)-binding domain"/>
    <property type="match status" value="1"/>
</dbReference>
<feature type="transmembrane region" description="Helical" evidence="4">
    <location>
        <begin position="12"/>
        <end position="30"/>
    </location>
</feature>
<dbReference type="PANTHER" id="PTHR43004:SF19">
    <property type="entry name" value="BINDING MONOOXYGENASE, PUTATIVE (JCVI)-RELATED"/>
    <property type="match status" value="1"/>
</dbReference>
<dbReference type="Gene3D" id="3.40.30.120">
    <property type="match status" value="1"/>
</dbReference>
<dbReference type="EMBL" id="CP035758">
    <property type="protein sequence ID" value="QBD74567.1"/>
    <property type="molecule type" value="Genomic_DNA"/>
</dbReference>
<keyword evidence="4" id="KW-0812">Transmembrane</keyword>
<dbReference type="Proteomes" id="UP000290365">
    <property type="component" value="Chromosome"/>
</dbReference>
<protein>
    <recommendedName>
        <fullName evidence="5">FAD-binding domain-containing protein</fullName>
    </recommendedName>
</protein>
<organism evidence="6 7">
    <name type="scientific">Ktedonosporobacter rubrisoli</name>
    <dbReference type="NCBI Taxonomy" id="2509675"/>
    <lineage>
        <taxon>Bacteria</taxon>
        <taxon>Bacillati</taxon>
        <taxon>Chloroflexota</taxon>
        <taxon>Ktedonobacteria</taxon>
        <taxon>Ktedonobacterales</taxon>
        <taxon>Ktedonosporobacteraceae</taxon>
        <taxon>Ktedonosporobacter</taxon>
    </lineage>
</organism>
<name>A0A4P6JHS0_KTERU</name>
<evidence type="ECO:0000256" key="4">
    <source>
        <dbReference type="SAM" id="Phobius"/>
    </source>
</evidence>
<dbReference type="Pfam" id="PF21274">
    <property type="entry name" value="Rng_hyd_C"/>
    <property type="match status" value="1"/>
</dbReference>
<keyword evidence="7" id="KW-1185">Reference proteome</keyword>
<dbReference type="GO" id="GO:0071949">
    <property type="term" value="F:FAD binding"/>
    <property type="evidence" value="ECO:0007669"/>
    <property type="project" value="InterPro"/>
</dbReference>
<dbReference type="InterPro" id="IPR050641">
    <property type="entry name" value="RIFMO-like"/>
</dbReference>
<dbReference type="GO" id="GO:0016709">
    <property type="term" value="F:oxidoreductase activity, acting on paired donors, with incorporation or reduction of molecular oxygen, NAD(P)H as one donor, and incorporation of one atom of oxygen"/>
    <property type="evidence" value="ECO:0007669"/>
    <property type="project" value="UniProtKB-ARBA"/>
</dbReference>
<evidence type="ECO:0000256" key="3">
    <source>
        <dbReference type="ARBA" id="ARBA00022827"/>
    </source>
</evidence>
<keyword evidence="4" id="KW-1133">Transmembrane helix</keyword>
<dbReference type="Pfam" id="PF01494">
    <property type="entry name" value="FAD_binding_3"/>
    <property type="match status" value="1"/>
</dbReference>